<feature type="compositionally biased region" description="Basic and acidic residues" evidence="1">
    <location>
        <begin position="15"/>
        <end position="37"/>
    </location>
</feature>
<dbReference type="Pfam" id="PF03372">
    <property type="entry name" value="Exo_endo_phos"/>
    <property type="match status" value="1"/>
</dbReference>
<gene>
    <name evidence="3" type="ORF">ASTO00021_LOCUS9744</name>
</gene>
<name>A0A7S3LUH7_9STRA</name>
<dbReference type="AlphaFoldDB" id="A0A7S3LUH7"/>
<feature type="domain" description="Endonuclease/exonuclease/phosphatase" evidence="2">
    <location>
        <begin position="297"/>
        <end position="427"/>
    </location>
</feature>
<proteinExistence type="predicted"/>
<dbReference type="SUPFAM" id="SSF56219">
    <property type="entry name" value="DNase I-like"/>
    <property type="match status" value="1"/>
</dbReference>
<evidence type="ECO:0000313" key="3">
    <source>
        <dbReference type="EMBL" id="CAE0439548.1"/>
    </source>
</evidence>
<dbReference type="PANTHER" id="PTHR42834:SF1">
    <property type="entry name" value="ENDONUCLEASE_EXONUCLEASE_PHOSPHATASE FAMILY PROTEIN (AFU_ORTHOLOGUE AFUA_3G09210)"/>
    <property type="match status" value="1"/>
</dbReference>
<protein>
    <recommendedName>
        <fullName evidence="2">Endonuclease/exonuclease/phosphatase domain-containing protein</fullName>
    </recommendedName>
</protein>
<feature type="compositionally biased region" description="Low complexity" evidence="1">
    <location>
        <begin position="38"/>
        <end position="50"/>
    </location>
</feature>
<dbReference type="EMBL" id="HBIN01012922">
    <property type="protein sequence ID" value="CAE0439548.1"/>
    <property type="molecule type" value="Transcribed_RNA"/>
</dbReference>
<dbReference type="InterPro" id="IPR036691">
    <property type="entry name" value="Endo/exonu/phosph_ase_sf"/>
</dbReference>
<dbReference type="InterPro" id="IPR005135">
    <property type="entry name" value="Endo/exonuclease/phosphatase"/>
</dbReference>
<feature type="region of interest" description="Disordered" evidence="1">
    <location>
        <begin position="1"/>
        <end position="57"/>
    </location>
</feature>
<dbReference type="PANTHER" id="PTHR42834">
    <property type="entry name" value="ENDONUCLEASE/EXONUCLEASE/PHOSPHATASE FAMILY PROTEIN (AFU_ORTHOLOGUE AFUA_3G09210)"/>
    <property type="match status" value="1"/>
</dbReference>
<dbReference type="Gene3D" id="3.60.10.10">
    <property type="entry name" value="Endonuclease/exonuclease/phosphatase"/>
    <property type="match status" value="1"/>
</dbReference>
<reference evidence="3" key="1">
    <citation type="submission" date="2021-01" db="EMBL/GenBank/DDBJ databases">
        <authorList>
            <person name="Corre E."/>
            <person name="Pelletier E."/>
            <person name="Niang G."/>
            <person name="Scheremetjew M."/>
            <person name="Finn R."/>
            <person name="Kale V."/>
            <person name="Holt S."/>
            <person name="Cochrane G."/>
            <person name="Meng A."/>
            <person name="Brown T."/>
            <person name="Cohen L."/>
        </authorList>
    </citation>
    <scope>NUCLEOTIDE SEQUENCE</scope>
    <source>
        <strain evidence="3">GSBS06</strain>
    </source>
</reference>
<accession>A0A7S3LUH7</accession>
<sequence length="453" mass="52164">MNPSRRKSSSSPDYARSRNDDDKSRDGRSPTRQRENSPNRNPQNRPRANSGPGNDISPLFTIASFNLMGLRDSPKKLHEEMVKSGRLGKREARRAHRLFSSGLPLKMLEEQYEKKIAWSASTLKSVDAQVWGFQELCHPQALRDVFEKADLNNKYEILVREREKGEIWDEDVSCAAAVLKGSLVGKPKWFKDIPQSISFDLKRGEIIESSVSEDVDQSEDEEATTVSVDIKEFQRSVLYFQVKPFKPHSRTGEFRGKPISVFVAHLKSKRPSRVRKPYWNMDEENALGLAMSTIKRTAEAAALRFLLIKEMKGNDTPVILLGDLNDDPHSNTLDIISGAPRYLDSRGHDTALYSTNFLEQYRSLRDIYYTYVHQNKHETLDHILVSEEFYENSKRCRWKFRGLYLKNDHLDKDKATKEHEADGTSDHAIVKAKFEYNCFERNHNDKNNPGPNR</sequence>
<dbReference type="GO" id="GO:0003824">
    <property type="term" value="F:catalytic activity"/>
    <property type="evidence" value="ECO:0007669"/>
    <property type="project" value="InterPro"/>
</dbReference>
<evidence type="ECO:0000259" key="2">
    <source>
        <dbReference type="Pfam" id="PF03372"/>
    </source>
</evidence>
<evidence type="ECO:0000256" key="1">
    <source>
        <dbReference type="SAM" id="MobiDB-lite"/>
    </source>
</evidence>
<organism evidence="3">
    <name type="scientific">Aplanochytrium stocchinoi</name>
    <dbReference type="NCBI Taxonomy" id="215587"/>
    <lineage>
        <taxon>Eukaryota</taxon>
        <taxon>Sar</taxon>
        <taxon>Stramenopiles</taxon>
        <taxon>Bigyra</taxon>
        <taxon>Labyrinthulomycetes</taxon>
        <taxon>Thraustochytrida</taxon>
        <taxon>Thraustochytriidae</taxon>
        <taxon>Aplanochytrium</taxon>
    </lineage>
</organism>